<evidence type="ECO:0000256" key="2">
    <source>
        <dbReference type="ARBA" id="ARBA00023125"/>
    </source>
</evidence>
<name>A0A9X4LZ85_9ACTN</name>
<dbReference type="EMBL" id="JANRHA010000003">
    <property type="protein sequence ID" value="MDG3014351.1"/>
    <property type="molecule type" value="Genomic_DNA"/>
</dbReference>
<evidence type="ECO:0000256" key="1">
    <source>
        <dbReference type="ARBA" id="ARBA00023015"/>
    </source>
</evidence>
<dbReference type="Pfam" id="PF00440">
    <property type="entry name" value="TetR_N"/>
    <property type="match status" value="1"/>
</dbReference>
<reference evidence="6" key="1">
    <citation type="submission" date="2022-08" db="EMBL/GenBank/DDBJ databases">
        <title>Genome analysis of Corynebacteriales strain.</title>
        <authorList>
            <person name="Lee S.D."/>
        </authorList>
    </citation>
    <scope>NUCLEOTIDE SEQUENCE</scope>
    <source>
        <strain evidence="6">D3-21</strain>
    </source>
</reference>
<feature type="DNA-binding region" description="H-T-H motif" evidence="4">
    <location>
        <begin position="36"/>
        <end position="55"/>
    </location>
</feature>
<keyword evidence="3" id="KW-0804">Transcription</keyword>
<sequence length="202" mass="22635">MQQPKTRARPLAPDDRRASLVDAARRALLDHRTMVSTRVIAEYAGIAEGTIFRVFDTKDDLIQAVIDKAFDPTDFIDAVGAIPADLPLRERLYGMVALYQDRFAGMFGLMAALGMTAPPRRDADDPEMRRQITEMMHRIFGDDVDRFRVSPERVMQTLRMLSFGGVNPLLCGNDRMDPHFIVDLVLDGISTEPSRHQGGLSC</sequence>
<accession>A0A9X4LZ85</accession>
<dbReference type="Gene3D" id="1.10.357.10">
    <property type="entry name" value="Tetracycline Repressor, domain 2"/>
    <property type="match status" value="1"/>
</dbReference>
<dbReference type="AlphaFoldDB" id="A0A9X4LZ85"/>
<evidence type="ECO:0000256" key="3">
    <source>
        <dbReference type="ARBA" id="ARBA00023163"/>
    </source>
</evidence>
<dbReference type="RefSeq" id="WP_332519536.1">
    <property type="nucleotide sequence ID" value="NZ_JANRHA010000003.1"/>
</dbReference>
<feature type="domain" description="HTH tetR-type" evidence="5">
    <location>
        <begin position="14"/>
        <end position="73"/>
    </location>
</feature>
<comment type="caution">
    <text evidence="6">The sequence shown here is derived from an EMBL/GenBank/DDBJ whole genome shotgun (WGS) entry which is preliminary data.</text>
</comment>
<dbReference type="InterPro" id="IPR050109">
    <property type="entry name" value="HTH-type_TetR-like_transc_reg"/>
</dbReference>
<gene>
    <name evidence="6" type="ORF">NVS88_07245</name>
</gene>
<dbReference type="PANTHER" id="PTHR30055:SF234">
    <property type="entry name" value="HTH-TYPE TRANSCRIPTIONAL REGULATOR BETI"/>
    <property type="match status" value="1"/>
</dbReference>
<dbReference type="PROSITE" id="PS50977">
    <property type="entry name" value="HTH_TETR_2"/>
    <property type="match status" value="1"/>
</dbReference>
<dbReference type="GO" id="GO:0003700">
    <property type="term" value="F:DNA-binding transcription factor activity"/>
    <property type="evidence" value="ECO:0007669"/>
    <property type="project" value="TreeGrafter"/>
</dbReference>
<evidence type="ECO:0000313" key="7">
    <source>
        <dbReference type="Proteomes" id="UP001152755"/>
    </source>
</evidence>
<dbReference type="Proteomes" id="UP001152755">
    <property type="component" value="Unassembled WGS sequence"/>
</dbReference>
<evidence type="ECO:0000313" key="6">
    <source>
        <dbReference type="EMBL" id="MDG3014351.1"/>
    </source>
</evidence>
<dbReference type="InterPro" id="IPR001647">
    <property type="entry name" value="HTH_TetR"/>
</dbReference>
<evidence type="ECO:0000256" key="4">
    <source>
        <dbReference type="PROSITE-ProRule" id="PRU00335"/>
    </source>
</evidence>
<dbReference type="SUPFAM" id="SSF46689">
    <property type="entry name" value="Homeodomain-like"/>
    <property type="match status" value="1"/>
</dbReference>
<dbReference type="InterPro" id="IPR009057">
    <property type="entry name" value="Homeodomain-like_sf"/>
</dbReference>
<evidence type="ECO:0000259" key="5">
    <source>
        <dbReference type="PROSITE" id="PS50977"/>
    </source>
</evidence>
<protein>
    <submittedName>
        <fullName evidence="6">TetR/AcrR family transcriptional regulator</fullName>
    </submittedName>
</protein>
<dbReference type="PANTHER" id="PTHR30055">
    <property type="entry name" value="HTH-TYPE TRANSCRIPTIONAL REGULATOR RUTR"/>
    <property type="match status" value="1"/>
</dbReference>
<keyword evidence="7" id="KW-1185">Reference proteome</keyword>
<keyword evidence="2 4" id="KW-0238">DNA-binding</keyword>
<keyword evidence="1" id="KW-0805">Transcription regulation</keyword>
<dbReference type="GO" id="GO:0000976">
    <property type="term" value="F:transcription cis-regulatory region binding"/>
    <property type="evidence" value="ECO:0007669"/>
    <property type="project" value="TreeGrafter"/>
</dbReference>
<organism evidence="6 7">
    <name type="scientific">Speluncibacter jeojiensis</name>
    <dbReference type="NCBI Taxonomy" id="2710754"/>
    <lineage>
        <taxon>Bacteria</taxon>
        <taxon>Bacillati</taxon>
        <taxon>Actinomycetota</taxon>
        <taxon>Actinomycetes</taxon>
        <taxon>Mycobacteriales</taxon>
        <taxon>Speluncibacteraceae</taxon>
        <taxon>Speluncibacter</taxon>
    </lineage>
</organism>
<proteinExistence type="predicted"/>